<evidence type="ECO:0000256" key="8">
    <source>
        <dbReference type="ARBA" id="ARBA00023136"/>
    </source>
</evidence>
<evidence type="ECO:0000256" key="11">
    <source>
        <dbReference type="ARBA" id="ARBA00023180"/>
    </source>
</evidence>
<keyword evidence="11" id="KW-0325">Glycoprotein</keyword>
<evidence type="ECO:0000313" key="15">
    <source>
        <dbReference type="Proteomes" id="UP000192220"/>
    </source>
</evidence>
<proteinExistence type="predicted"/>
<keyword evidence="6 13" id="KW-1133">Transmembrane helix</keyword>
<evidence type="ECO:0000256" key="5">
    <source>
        <dbReference type="ARBA" id="ARBA00022725"/>
    </source>
</evidence>
<evidence type="ECO:0000256" key="10">
    <source>
        <dbReference type="ARBA" id="ARBA00023170"/>
    </source>
</evidence>
<evidence type="ECO:0000256" key="13">
    <source>
        <dbReference type="SAM" id="Phobius"/>
    </source>
</evidence>
<evidence type="ECO:0000313" key="16">
    <source>
        <dbReference type="RefSeq" id="XP_013858550.1"/>
    </source>
</evidence>
<dbReference type="PROSITE" id="PS50262">
    <property type="entry name" value="G_PROTEIN_RECEP_F1_2"/>
    <property type="match status" value="1"/>
</dbReference>
<reference evidence="16" key="1">
    <citation type="submission" date="2025-08" db="UniProtKB">
        <authorList>
            <consortium name="RefSeq"/>
        </authorList>
    </citation>
    <scope>IDENTIFICATION</scope>
    <source>
        <strain evidence="16">Quisiro</strain>
        <tissue evidence="16">Liver</tissue>
    </source>
</reference>
<dbReference type="GO" id="GO:0004984">
    <property type="term" value="F:olfactory receptor activity"/>
    <property type="evidence" value="ECO:0007669"/>
    <property type="project" value="InterPro"/>
</dbReference>
<feature type="domain" description="G-protein coupled receptors family 1 profile" evidence="14">
    <location>
        <begin position="1"/>
        <end position="228"/>
    </location>
</feature>
<protein>
    <submittedName>
        <fullName evidence="16">Olfactory receptor 6-like</fullName>
    </submittedName>
</protein>
<dbReference type="PROSITE" id="PS00237">
    <property type="entry name" value="G_PROTEIN_RECEP_F1_1"/>
    <property type="match status" value="1"/>
</dbReference>
<keyword evidence="9" id="KW-1015">Disulfide bond</keyword>
<dbReference type="AlphaFoldDB" id="A0A2I4AST3"/>
<keyword evidence="8 13" id="KW-0472">Membrane</keyword>
<keyword evidence="7" id="KW-0297">G-protein coupled receptor</keyword>
<feature type="transmembrane region" description="Helical" evidence="13">
    <location>
        <begin position="20"/>
        <end position="42"/>
    </location>
</feature>
<dbReference type="Pfam" id="PF13853">
    <property type="entry name" value="7tm_4"/>
    <property type="match status" value="1"/>
</dbReference>
<evidence type="ECO:0000259" key="14">
    <source>
        <dbReference type="PROSITE" id="PS50262"/>
    </source>
</evidence>
<evidence type="ECO:0000256" key="9">
    <source>
        <dbReference type="ARBA" id="ARBA00023157"/>
    </source>
</evidence>
<evidence type="ECO:0000256" key="3">
    <source>
        <dbReference type="ARBA" id="ARBA00022606"/>
    </source>
</evidence>
<dbReference type="PANTHER" id="PTHR24242:SF227">
    <property type="entry name" value="OLFACTORY RECEPTOR"/>
    <property type="match status" value="1"/>
</dbReference>
<feature type="transmembrane region" description="Helical" evidence="13">
    <location>
        <begin position="127"/>
        <end position="148"/>
    </location>
</feature>
<keyword evidence="5" id="KW-0552">Olfaction</keyword>
<gene>
    <name evidence="16" type="primary">LOC106514021</name>
</gene>
<evidence type="ECO:0000256" key="2">
    <source>
        <dbReference type="ARBA" id="ARBA00022475"/>
    </source>
</evidence>
<keyword evidence="10" id="KW-0675">Receptor</keyword>
<keyword evidence="4 13" id="KW-0812">Transmembrane</keyword>
<dbReference type="Proteomes" id="UP000192220">
    <property type="component" value="Unplaced"/>
</dbReference>
<evidence type="ECO:0000256" key="6">
    <source>
        <dbReference type="ARBA" id="ARBA00022989"/>
    </source>
</evidence>
<organism evidence="15 16">
    <name type="scientific">Austrofundulus limnaeus</name>
    <name type="common">Annual killifish</name>
    <dbReference type="NCBI Taxonomy" id="52670"/>
    <lineage>
        <taxon>Eukaryota</taxon>
        <taxon>Metazoa</taxon>
        <taxon>Chordata</taxon>
        <taxon>Craniata</taxon>
        <taxon>Vertebrata</taxon>
        <taxon>Euteleostomi</taxon>
        <taxon>Actinopterygii</taxon>
        <taxon>Neopterygii</taxon>
        <taxon>Teleostei</taxon>
        <taxon>Neoteleostei</taxon>
        <taxon>Acanthomorphata</taxon>
        <taxon>Ovalentaria</taxon>
        <taxon>Atherinomorphae</taxon>
        <taxon>Cyprinodontiformes</taxon>
        <taxon>Rivulidae</taxon>
        <taxon>Austrofundulus</taxon>
    </lineage>
</organism>
<dbReference type="PANTHER" id="PTHR24242">
    <property type="entry name" value="G-PROTEIN COUPLED RECEPTOR"/>
    <property type="match status" value="1"/>
</dbReference>
<dbReference type="RefSeq" id="XP_013858550.1">
    <property type="nucleotide sequence ID" value="XM_014003096.1"/>
</dbReference>
<dbReference type="InParanoid" id="A0A2I4AST3"/>
<dbReference type="SUPFAM" id="SSF81321">
    <property type="entry name" value="Family A G protein-coupled receptor-like"/>
    <property type="match status" value="1"/>
</dbReference>
<dbReference type="InterPro" id="IPR000276">
    <property type="entry name" value="GPCR_Rhodpsn"/>
</dbReference>
<dbReference type="KEGG" id="alim:106514021"/>
<dbReference type="OrthoDB" id="9975554at2759"/>
<dbReference type="InterPro" id="IPR000725">
    <property type="entry name" value="Olfact_rcpt"/>
</dbReference>
<dbReference type="GO" id="GO:0004930">
    <property type="term" value="F:G protein-coupled receptor activity"/>
    <property type="evidence" value="ECO:0007669"/>
    <property type="project" value="UniProtKB-KW"/>
</dbReference>
<dbReference type="GeneID" id="106514021"/>
<keyword evidence="2" id="KW-1003">Cell membrane</keyword>
<keyword evidence="12" id="KW-0807">Transducer</keyword>
<dbReference type="InterPro" id="IPR017452">
    <property type="entry name" value="GPCR_Rhodpsn_7TM"/>
</dbReference>
<comment type="subcellular location">
    <subcellularLocation>
        <location evidence="1">Cell membrane</location>
        <topology evidence="1">Multi-pass membrane protein</topology>
    </subcellularLocation>
</comment>
<keyword evidence="15" id="KW-1185">Reference proteome</keyword>
<keyword evidence="3" id="KW-0716">Sensory transduction</keyword>
<evidence type="ECO:0000256" key="1">
    <source>
        <dbReference type="ARBA" id="ARBA00004651"/>
    </source>
</evidence>
<evidence type="ECO:0000256" key="7">
    <source>
        <dbReference type="ARBA" id="ARBA00023040"/>
    </source>
</evidence>
<evidence type="ECO:0000256" key="12">
    <source>
        <dbReference type="ARBA" id="ARBA00023224"/>
    </source>
</evidence>
<dbReference type="GO" id="GO:0005886">
    <property type="term" value="C:plasma membrane"/>
    <property type="evidence" value="ECO:0007669"/>
    <property type="project" value="UniProtKB-SubCell"/>
</dbReference>
<name>A0A2I4AST3_AUSLI</name>
<dbReference type="Gene3D" id="1.20.1070.10">
    <property type="entry name" value="Rhodopsin 7-helix transmembrane proteins"/>
    <property type="match status" value="1"/>
</dbReference>
<sequence length="228" mass="25911">MRPIARYWWNDGSIGVYTCLFQRHMIHCFGSLNSLILLTMAVDRYLAICFPLRYSMLMTIPTMSVLTVLCWVTAHIFPGSGSSYMTQMSFCGPNQILQAFCHTGSLVALVCGDSSYVYSASYTSAMIILYVTLGFLIFSYFCIVVTVLQMGKKKTFSTCVTQGFIISINYLPHFFVYTAPYIPNFQMIMTGGWSRFFSTAFPPIDKPICLLFQNHRDPRNFQTVDSET</sequence>
<evidence type="ECO:0000256" key="4">
    <source>
        <dbReference type="ARBA" id="ARBA00022692"/>
    </source>
</evidence>
<dbReference type="InterPro" id="IPR050939">
    <property type="entry name" value="Olfactory_GPCR1"/>
</dbReference>
<accession>A0A2I4AST3</accession>
<feature type="transmembrane region" description="Helical" evidence="13">
    <location>
        <begin position="54"/>
        <end position="77"/>
    </location>
</feature>